<protein>
    <submittedName>
        <fullName evidence="2">HET-domain-containing protein</fullName>
    </submittedName>
</protein>
<evidence type="ECO:0000259" key="1">
    <source>
        <dbReference type="Pfam" id="PF06985"/>
    </source>
</evidence>
<accession>A0A9P4IBM3</accession>
<dbReference type="OrthoDB" id="3486565at2759"/>
<proteinExistence type="predicted"/>
<feature type="domain" description="Heterokaryon incompatibility" evidence="1">
    <location>
        <begin position="207"/>
        <end position="379"/>
    </location>
</feature>
<dbReference type="EMBL" id="ML978130">
    <property type="protein sequence ID" value="KAF2096285.1"/>
    <property type="molecule type" value="Genomic_DNA"/>
</dbReference>
<dbReference type="AlphaFoldDB" id="A0A9P4IBM3"/>
<organism evidence="2 3">
    <name type="scientific">Rhizodiscina lignyota</name>
    <dbReference type="NCBI Taxonomy" id="1504668"/>
    <lineage>
        <taxon>Eukaryota</taxon>
        <taxon>Fungi</taxon>
        <taxon>Dikarya</taxon>
        <taxon>Ascomycota</taxon>
        <taxon>Pezizomycotina</taxon>
        <taxon>Dothideomycetes</taxon>
        <taxon>Pleosporomycetidae</taxon>
        <taxon>Aulographales</taxon>
        <taxon>Rhizodiscinaceae</taxon>
        <taxon>Rhizodiscina</taxon>
    </lineage>
</organism>
<dbReference type="Proteomes" id="UP000799772">
    <property type="component" value="Unassembled WGS sequence"/>
</dbReference>
<reference evidence="2" key="1">
    <citation type="journal article" date="2020" name="Stud. Mycol.">
        <title>101 Dothideomycetes genomes: a test case for predicting lifestyles and emergence of pathogens.</title>
        <authorList>
            <person name="Haridas S."/>
            <person name="Albert R."/>
            <person name="Binder M."/>
            <person name="Bloem J."/>
            <person name="Labutti K."/>
            <person name="Salamov A."/>
            <person name="Andreopoulos B."/>
            <person name="Baker S."/>
            <person name="Barry K."/>
            <person name="Bills G."/>
            <person name="Bluhm B."/>
            <person name="Cannon C."/>
            <person name="Castanera R."/>
            <person name="Culley D."/>
            <person name="Daum C."/>
            <person name="Ezra D."/>
            <person name="Gonzalez J."/>
            <person name="Henrissat B."/>
            <person name="Kuo A."/>
            <person name="Liang C."/>
            <person name="Lipzen A."/>
            <person name="Lutzoni F."/>
            <person name="Magnuson J."/>
            <person name="Mondo S."/>
            <person name="Nolan M."/>
            <person name="Ohm R."/>
            <person name="Pangilinan J."/>
            <person name="Park H.-J."/>
            <person name="Ramirez L."/>
            <person name="Alfaro M."/>
            <person name="Sun H."/>
            <person name="Tritt A."/>
            <person name="Yoshinaga Y."/>
            <person name="Zwiers L.-H."/>
            <person name="Turgeon B."/>
            <person name="Goodwin S."/>
            <person name="Spatafora J."/>
            <person name="Crous P."/>
            <person name="Grigoriev I."/>
        </authorList>
    </citation>
    <scope>NUCLEOTIDE SEQUENCE</scope>
    <source>
        <strain evidence="2">CBS 133067</strain>
    </source>
</reference>
<dbReference type="InterPro" id="IPR010730">
    <property type="entry name" value="HET"/>
</dbReference>
<dbReference type="PANTHER" id="PTHR33112">
    <property type="entry name" value="DOMAIN PROTEIN, PUTATIVE-RELATED"/>
    <property type="match status" value="1"/>
</dbReference>
<evidence type="ECO:0000313" key="2">
    <source>
        <dbReference type="EMBL" id="KAF2096285.1"/>
    </source>
</evidence>
<keyword evidence="3" id="KW-1185">Reference proteome</keyword>
<name>A0A9P4IBM3_9PEZI</name>
<evidence type="ECO:0000313" key="3">
    <source>
        <dbReference type="Proteomes" id="UP000799772"/>
    </source>
</evidence>
<gene>
    <name evidence="2" type="ORF">NA57DRAFT_59342</name>
</gene>
<sequence length="714" mass="80036">MYDSRVNAILRDAGISPNQQPQCHACVDLDRQLLRLFNVRRGFGENAVRISAVNAGSSGGCQACAMLLKAVKAFLDDLQEPLLIQVHDGDTITLSDTLTLTVVPLNEDETLQYDSSRHIRLEIFSLPGSLPSKWDIIRLANIVARDASSPESVEFVQRHVNSCTTVSTGHSGCASSRSFPLPTRVLRVGDDHNHPYLYESQGESIKYIALSHCWGGVSPLITTKATLDQRKQAIPYFSLPKTFQDAVCITRKLGVEYLWIDSLCIIQDSPEDWARESARMGSLYSNSWITIAADAAEDSNTGFLRPQQRVTKVVEIPCESSDGAETYVYVREKGSYANRARADLIDPDTGYVLDNAEITHRRKQRHRSRLSTRAWVFQERLLAPRTVHYSLEETAYECRSGRWCECTISERVVPQLPGRRRNRLFKDMLRDKWNWIVLEYTRLNLTYGTDRLPALSGIASYHQERIAASGENDEYLAGLWRKDLAMGLLWRVYTDDDISSPTSSRLSKYCAPSWSWASVTGTVHWEDEYQISTSFVILDSVCTPDGPNRFGNVCNGYVKVQGYIAAVQLEADISVALPAGDDFRGETPINVTSVQTLTEPDLSTTVFYPDVCGAAVEVSPTVEYHFLLISEGIPDLGNELAPAGLILKRSPSDPSVFSRVGYACTVIEAEHFWRIQTSEDGLDDDIDEIRKVAAYRKSWKMWIDVASREILTIV</sequence>
<dbReference type="PANTHER" id="PTHR33112:SF16">
    <property type="entry name" value="HETEROKARYON INCOMPATIBILITY DOMAIN-CONTAINING PROTEIN"/>
    <property type="match status" value="1"/>
</dbReference>
<dbReference type="Pfam" id="PF06985">
    <property type="entry name" value="HET"/>
    <property type="match status" value="1"/>
</dbReference>
<comment type="caution">
    <text evidence="2">The sequence shown here is derived from an EMBL/GenBank/DDBJ whole genome shotgun (WGS) entry which is preliminary data.</text>
</comment>